<organism evidence="1 2">
    <name type="scientific">Vaccinium darrowii</name>
    <dbReference type="NCBI Taxonomy" id="229202"/>
    <lineage>
        <taxon>Eukaryota</taxon>
        <taxon>Viridiplantae</taxon>
        <taxon>Streptophyta</taxon>
        <taxon>Embryophyta</taxon>
        <taxon>Tracheophyta</taxon>
        <taxon>Spermatophyta</taxon>
        <taxon>Magnoliopsida</taxon>
        <taxon>eudicotyledons</taxon>
        <taxon>Gunneridae</taxon>
        <taxon>Pentapetalae</taxon>
        <taxon>asterids</taxon>
        <taxon>Ericales</taxon>
        <taxon>Ericaceae</taxon>
        <taxon>Vaccinioideae</taxon>
        <taxon>Vaccinieae</taxon>
        <taxon>Vaccinium</taxon>
    </lineage>
</organism>
<evidence type="ECO:0000313" key="1">
    <source>
        <dbReference type="EMBL" id="KAH7859823.1"/>
    </source>
</evidence>
<comment type="caution">
    <text evidence="1">The sequence shown here is derived from an EMBL/GenBank/DDBJ whole genome shotgun (WGS) entry which is preliminary data.</text>
</comment>
<reference evidence="1 2" key="1">
    <citation type="journal article" date="2021" name="Hortic Res">
        <title>High-quality reference genome and annotation aids understanding of berry development for evergreen blueberry (Vaccinium darrowii).</title>
        <authorList>
            <person name="Yu J."/>
            <person name="Hulse-Kemp A.M."/>
            <person name="Babiker E."/>
            <person name="Staton M."/>
        </authorList>
    </citation>
    <scope>NUCLEOTIDE SEQUENCE [LARGE SCALE GENOMIC DNA]</scope>
    <source>
        <strain evidence="2">cv. NJ 8807/NJ 8810</strain>
        <tissue evidence="1">Young leaf</tissue>
    </source>
</reference>
<dbReference type="Proteomes" id="UP000828048">
    <property type="component" value="Chromosome 4"/>
</dbReference>
<accession>A0ACB7Z1W9</accession>
<sequence>MRGEFIRTKSGYSRESLLHYCSSSSISTYYLVDSRGFGRKGNISYIQLICKSSFDLGASHSFIVASFVLALVLESEDLSPHLFIDTSLGGRAPLDRICRGCELIIRDRRFIFYFIVLGMSGFDLILGADWLSTFHVTIDCYKRRVYIFPPKGNCFDFFGKRQEPLESYLCEPREWETISCLWASLTLDEDLTERGETPLVVCDFSDVFPEEFQDLPHKREV</sequence>
<gene>
    <name evidence="1" type="ORF">Vadar_005875</name>
</gene>
<evidence type="ECO:0000313" key="2">
    <source>
        <dbReference type="Proteomes" id="UP000828048"/>
    </source>
</evidence>
<name>A0ACB7Z1W9_9ERIC</name>
<dbReference type="EMBL" id="CM037154">
    <property type="protein sequence ID" value="KAH7859823.1"/>
    <property type="molecule type" value="Genomic_DNA"/>
</dbReference>
<protein>
    <submittedName>
        <fullName evidence="1">Uncharacterized protein</fullName>
    </submittedName>
</protein>
<proteinExistence type="predicted"/>
<keyword evidence="2" id="KW-1185">Reference proteome</keyword>